<dbReference type="Proteomes" id="UP000460949">
    <property type="component" value="Unassembled WGS sequence"/>
</dbReference>
<dbReference type="Gene3D" id="3.40.50.2300">
    <property type="match status" value="1"/>
</dbReference>
<dbReference type="PROSITE" id="PS51372">
    <property type="entry name" value="PRD_2"/>
    <property type="match status" value="2"/>
</dbReference>
<dbReference type="PANTHER" id="PTHR30185:SF12">
    <property type="entry name" value="TRANSCRIPTIONAL REGULATOR MANR"/>
    <property type="match status" value="1"/>
</dbReference>
<evidence type="ECO:0000256" key="1">
    <source>
        <dbReference type="ARBA" id="ARBA00022679"/>
    </source>
</evidence>
<dbReference type="Pfam" id="PF05043">
    <property type="entry name" value="Mga"/>
    <property type="match status" value="1"/>
</dbReference>
<accession>A0A845DW05</accession>
<dbReference type="CDD" id="cd00211">
    <property type="entry name" value="PTS_IIA_fru"/>
    <property type="match status" value="1"/>
</dbReference>
<evidence type="ECO:0000256" key="4">
    <source>
        <dbReference type="ARBA" id="ARBA00023159"/>
    </source>
</evidence>
<proteinExistence type="predicted"/>
<feature type="domain" description="PRD" evidence="8">
    <location>
        <begin position="181"/>
        <end position="286"/>
    </location>
</feature>
<feature type="domain" description="PTS EIIA type-2" evidence="6">
    <location>
        <begin position="507"/>
        <end position="646"/>
    </location>
</feature>
<dbReference type="PROSITE" id="PS51099">
    <property type="entry name" value="PTS_EIIB_TYPE_2"/>
    <property type="match status" value="1"/>
</dbReference>
<feature type="domain" description="PRD" evidence="8">
    <location>
        <begin position="292"/>
        <end position="399"/>
    </location>
</feature>
<organism evidence="9 10">
    <name type="scientific">Halobacillus litoralis</name>
    <dbReference type="NCBI Taxonomy" id="45668"/>
    <lineage>
        <taxon>Bacteria</taxon>
        <taxon>Bacillati</taxon>
        <taxon>Bacillota</taxon>
        <taxon>Bacilli</taxon>
        <taxon>Bacillales</taxon>
        <taxon>Bacillaceae</taxon>
        <taxon>Halobacillus</taxon>
    </lineage>
</organism>
<dbReference type="InterPro" id="IPR050661">
    <property type="entry name" value="BglG_antiterminators"/>
</dbReference>
<dbReference type="InterPro" id="IPR036095">
    <property type="entry name" value="PTS_EIIB-like_sf"/>
</dbReference>
<dbReference type="SUPFAM" id="SSF52794">
    <property type="entry name" value="PTS system IIB component-like"/>
    <property type="match status" value="1"/>
</dbReference>
<dbReference type="Pfam" id="PF00359">
    <property type="entry name" value="PTS_EIIA_2"/>
    <property type="match status" value="1"/>
</dbReference>
<dbReference type="PROSITE" id="PS51094">
    <property type="entry name" value="PTS_EIIA_TYPE_2"/>
    <property type="match status" value="1"/>
</dbReference>
<dbReference type="SUPFAM" id="SSF63520">
    <property type="entry name" value="PTS-regulatory domain, PRD"/>
    <property type="match status" value="2"/>
</dbReference>
<keyword evidence="3" id="KW-0805">Transcription regulation</keyword>
<dbReference type="AlphaFoldDB" id="A0A845DW05"/>
<keyword evidence="5" id="KW-0804">Transcription</keyword>
<dbReference type="SUPFAM" id="SSF55804">
    <property type="entry name" value="Phoshotransferase/anion transport protein"/>
    <property type="match status" value="1"/>
</dbReference>
<keyword evidence="1" id="KW-0808">Transferase</keyword>
<dbReference type="InterPro" id="IPR013011">
    <property type="entry name" value="PTS_EIIB_2"/>
</dbReference>
<keyword evidence="2" id="KW-0677">Repeat</keyword>
<comment type="caution">
    <text evidence="9">The sequence shown here is derived from an EMBL/GenBank/DDBJ whole genome shotgun (WGS) entry which is preliminary data.</text>
</comment>
<name>A0A845DW05_9BACI</name>
<evidence type="ECO:0000256" key="5">
    <source>
        <dbReference type="ARBA" id="ARBA00023163"/>
    </source>
</evidence>
<feature type="domain" description="PTS EIIB type-2" evidence="7">
    <location>
        <begin position="404"/>
        <end position="494"/>
    </location>
</feature>
<dbReference type="Gene3D" id="1.10.1790.10">
    <property type="entry name" value="PRD domain"/>
    <property type="match status" value="2"/>
</dbReference>
<dbReference type="PANTHER" id="PTHR30185">
    <property type="entry name" value="CRYPTIC BETA-GLUCOSIDE BGL OPERON ANTITERMINATOR"/>
    <property type="match status" value="1"/>
</dbReference>
<evidence type="ECO:0000313" key="9">
    <source>
        <dbReference type="EMBL" id="MYL20969.1"/>
    </source>
</evidence>
<evidence type="ECO:0000313" key="10">
    <source>
        <dbReference type="Proteomes" id="UP000460949"/>
    </source>
</evidence>
<dbReference type="InterPro" id="IPR002178">
    <property type="entry name" value="PTS_EIIA_type-2_dom"/>
</dbReference>
<dbReference type="GO" id="GO:0009401">
    <property type="term" value="P:phosphoenolpyruvate-dependent sugar phosphotransferase system"/>
    <property type="evidence" value="ECO:0007669"/>
    <property type="project" value="InterPro"/>
</dbReference>
<dbReference type="GO" id="GO:0008982">
    <property type="term" value="F:protein-N(PI)-phosphohistidine-sugar phosphotransferase activity"/>
    <property type="evidence" value="ECO:0007669"/>
    <property type="project" value="InterPro"/>
</dbReference>
<dbReference type="EMBL" id="WMET01000003">
    <property type="protein sequence ID" value="MYL20969.1"/>
    <property type="molecule type" value="Genomic_DNA"/>
</dbReference>
<dbReference type="CDD" id="cd05568">
    <property type="entry name" value="PTS_IIB_bgl_like"/>
    <property type="match status" value="1"/>
</dbReference>
<evidence type="ECO:0000259" key="7">
    <source>
        <dbReference type="PROSITE" id="PS51099"/>
    </source>
</evidence>
<evidence type="ECO:0000256" key="3">
    <source>
        <dbReference type="ARBA" id="ARBA00023015"/>
    </source>
</evidence>
<dbReference type="InterPro" id="IPR036634">
    <property type="entry name" value="PRD_sf"/>
</dbReference>
<dbReference type="PROSITE" id="PS00372">
    <property type="entry name" value="PTS_EIIA_TYPE_2_HIS"/>
    <property type="match status" value="1"/>
</dbReference>
<dbReference type="InterPro" id="IPR016152">
    <property type="entry name" value="PTrfase/Anion_transptr"/>
</dbReference>
<sequence length="647" mass="72886">MKEIQQQILQYFTGIPNTFIPTGKIAESLGYSDKAIRNHLPAVQDYLNDQGQLGVIEKKAGRGVRLAITEADNTRLMDHLHHSFPHSEGRDRSLRTTMAFDLLSASKPVTIQKLRKDYYLSHSAVRGLLDEVEAWLEPFGLDMIRKQKIGVYISGEEKQIRQAVTGLSTLNEGSSSVTEALFDSFFIRTIRHELAALQEKHDVDFTDASLESLLLHTAFMIKRVQLGQIISLPEEDVRSLQAHEELPWAEEMCERLERVFAMTFPKEEILYLTIHLRSAKTHHASRSTLTAELPGEIPEMIDWLIKEAARQTGYRFAEDAVLRDHLYVHLKTTLARLSYGLSISNPLLRTIKKKYPYLFDTLVWIIDQHKEELLYPIPEEEVGYLVLHFQAALERQATLKKEKVEVVIVCHMGMGLSQLLAARMEKLFPDIHIHGSIAAHRLRSFTKEHPVDGIISTVPVQEQGIPTAVVSPLFEAEDQSLVKRLIKRLQQGKDQGGMKEKESLLLQHMSPFLFQTGLSGSSKYEVIEELSSMLVKKGYVKEGYPASCLHREYLSSTAIGGGVAIPHGQAEGVNSSAIAAAVFSEPLEWSGEPVHVVLLLAMKYENTQEARQLFREIHTLTTDPAFVKQLAGQKDGVSFMNALNNNP</sequence>
<dbReference type="Gene3D" id="3.40.930.10">
    <property type="entry name" value="Mannitol-specific EII, Chain A"/>
    <property type="match status" value="1"/>
</dbReference>
<gene>
    <name evidence="9" type="ORF">GLW04_13780</name>
</gene>
<dbReference type="InterPro" id="IPR007737">
    <property type="entry name" value="Mga_HTH"/>
</dbReference>
<dbReference type="RefSeq" id="WP_160838235.1">
    <property type="nucleotide sequence ID" value="NZ_WMET01000003.1"/>
</dbReference>
<evidence type="ECO:0000256" key="2">
    <source>
        <dbReference type="ARBA" id="ARBA00022737"/>
    </source>
</evidence>
<dbReference type="GO" id="GO:0006355">
    <property type="term" value="P:regulation of DNA-templated transcription"/>
    <property type="evidence" value="ECO:0007669"/>
    <property type="project" value="InterPro"/>
</dbReference>
<keyword evidence="4" id="KW-0010">Activator</keyword>
<dbReference type="Pfam" id="PF00874">
    <property type="entry name" value="PRD"/>
    <property type="match status" value="2"/>
</dbReference>
<evidence type="ECO:0000259" key="8">
    <source>
        <dbReference type="PROSITE" id="PS51372"/>
    </source>
</evidence>
<protein>
    <submittedName>
        <fullName evidence="9">PRD domain-containing protein</fullName>
    </submittedName>
</protein>
<evidence type="ECO:0000259" key="6">
    <source>
        <dbReference type="PROSITE" id="PS51094"/>
    </source>
</evidence>
<dbReference type="InterPro" id="IPR011608">
    <property type="entry name" value="PRD"/>
</dbReference>
<reference evidence="9 10" key="1">
    <citation type="submission" date="2019-11" db="EMBL/GenBank/DDBJ databases">
        <title>Genome sequences of 17 halophilic strains isolated from different environments.</title>
        <authorList>
            <person name="Furrow R.E."/>
        </authorList>
    </citation>
    <scope>NUCLEOTIDE SEQUENCE [LARGE SCALE GENOMIC DNA]</scope>
    <source>
        <strain evidence="9 10">22511_23_Filter</strain>
    </source>
</reference>